<protein>
    <submittedName>
        <fullName evidence="1">Uncharacterized protein</fullName>
    </submittedName>
</protein>
<dbReference type="Proteomes" id="UP001162483">
    <property type="component" value="Unassembled WGS sequence"/>
</dbReference>
<evidence type="ECO:0000313" key="2">
    <source>
        <dbReference type="Proteomes" id="UP001162483"/>
    </source>
</evidence>
<proteinExistence type="predicted"/>
<feature type="non-terminal residue" evidence="1">
    <location>
        <position position="1"/>
    </location>
</feature>
<comment type="caution">
    <text evidence="1">The sequence shown here is derived from an EMBL/GenBank/DDBJ whole genome shotgun (WGS) entry which is preliminary data.</text>
</comment>
<accession>A0ABN9FH55</accession>
<organism evidence="1 2">
    <name type="scientific">Staurois parvus</name>
    <dbReference type="NCBI Taxonomy" id="386267"/>
    <lineage>
        <taxon>Eukaryota</taxon>
        <taxon>Metazoa</taxon>
        <taxon>Chordata</taxon>
        <taxon>Craniata</taxon>
        <taxon>Vertebrata</taxon>
        <taxon>Euteleostomi</taxon>
        <taxon>Amphibia</taxon>
        <taxon>Batrachia</taxon>
        <taxon>Anura</taxon>
        <taxon>Neobatrachia</taxon>
        <taxon>Ranoidea</taxon>
        <taxon>Ranidae</taxon>
        <taxon>Staurois</taxon>
    </lineage>
</organism>
<name>A0ABN9FH55_9NEOB</name>
<reference evidence="1" key="1">
    <citation type="submission" date="2023-05" db="EMBL/GenBank/DDBJ databases">
        <authorList>
            <person name="Stuckert A."/>
        </authorList>
    </citation>
    <scope>NUCLEOTIDE SEQUENCE</scope>
</reference>
<dbReference type="EMBL" id="CATNWA010016901">
    <property type="protein sequence ID" value="CAI9596237.1"/>
    <property type="molecule type" value="Genomic_DNA"/>
</dbReference>
<sequence length="93" mass="10008">CAVSLGHSGSLINGKSRRCWLGHVISCVQSQLITWDMYIDHQSTDDLCSPSSATCQCPSVPAVNAHPCHLPVPISATFQCPSVPHLYHISVPI</sequence>
<keyword evidence="2" id="KW-1185">Reference proteome</keyword>
<evidence type="ECO:0000313" key="1">
    <source>
        <dbReference type="EMBL" id="CAI9596237.1"/>
    </source>
</evidence>
<gene>
    <name evidence="1" type="ORF">SPARVUS_LOCUS12042291</name>
</gene>